<proteinExistence type="predicted"/>
<comment type="caution">
    <text evidence="1">The sequence shown here is derived from an EMBL/GenBank/DDBJ whole genome shotgun (WGS) entry which is preliminary data.</text>
</comment>
<reference evidence="1" key="1">
    <citation type="submission" date="2021-02" db="EMBL/GenBank/DDBJ databases">
        <authorList>
            <person name="Nowell W R."/>
        </authorList>
    </citation>
    <scope>NUCLEOTIDE SEQUENCE</scope>
</reference>
<feature type="non-terminal residue" evidence="1">
    <location>
        <position position="1"/>
    </location>
</feature>
<dbReference type="Proteomes" id="UP000663881">
    <property type="component" value="Unassembled WGS sequence"/>
</dbReference>
<evidence type="ECO:0000313" key="2">
    <source>
        <dbReference type="Proteomes" id="UP000663881"/>
    </source>
</evidence>
<gene>
    <name evidence="1" type="ORF">OKA104_LOCUS52573</name>
</gene>
<protein>
    <submittedName>
        <fullName evidence="1">Uncharacterized protein</fullName>
    </submittedName>
</protein>
<sequence>FRKDDFQNTTNDGNAQCITIAVDNENNVTEFLAQIDLTRLLVDKIQELADETKNINIKMLEQMADHSININKLLENRKRVIILYCFLRTFTTT</sequence>
<dbReference type="AlphaFoldDB" id="A0A820QI40"/>
<dbReference type="EMBL" id="CAJOAY010030851">
    <property type="protein sequence ID" value="CAF4421949.1"/>
    <property type="molecule type" value="Genomic_DNA"/>
</dbReference>
<name>A0A820QI40_9BILA</name>
<evidence type="ECO:0000313" key="1">
    <source>
        <dbReference type="EMBL" id="CAF4421949.1"/>
    </source>
</evidence>
<organism evidence="1 2">
    <name type="scientific">Adineta steineri</name>
    <dbReference type="NCBI Taxonomy" id="433720"/>
    <lineage>
        <taxon>Eukaryota</taxon>
        <taxon>Metazoa</taxon>
        <taxon>Spiralia</taxon>
        <taxon>Gnathifera</taxon>
        <taxon>Rotifera</taxon>
        <taxon>Eurotatoria</taxon>
        <taxon>Bdelloidea</taxon>
        <taxon>Adinetida</taxon>
        <taxon>Adinetidae</taxon>
        <taxon>Adineta</taxon>
    </lineage>
</organism>
<accession>A0A820QI40</accession>